<dbReference type="PROSITE" id="PS51071">
    <property type="entry name" value="HTH_RPIR"/>
    <property type="match status" value="2"/>
</dbReference>
<accession>A0ABX5SMV9</accession>
<dbReference type="Pfam" id="PF01380">
    <property type="entry name" value="SIS"/>
    <property type="match status" value="1"/>
</dbReference>
<dbReference type="InterPro" id="IPR001347">
    <property type="entry name" value="SIS_dom"/>
</dbReference>
<dbReference type="Pfam" id="PF01418">
    <property type="entry name" value="HTH_6"/>
    <property type="match status" value="1"/>
</dbReference>
<dbReference type="SUPFAM" id="SSF53697">
    <property type="entry name" value="SIS domain"/>
    <property type="match status" value="1"/>
</dbReference>
<dbReference type="InterPro" id="IPR047640">
    <property type="entry name" value="RpiR-like"/>
</dbReference>
<dbReference type="InterPro" id="IPR000281">
    <property type="entry name" value="HTH_RpiR"/>
</dbReference>
<dbReference type="InterPro" id="IPR046348">
    <property type="entry name" value="SIS_dom_sf"/>
</dbReference>
<gene>
    <name evidence="2" type="ORF">EW139_04925</name>
</gene>
<dbReference type="PANTHER" id="PTHR30514:SF10">
    <property type="entry name" value="MURR_RPIR FAMILY TRANSCRIPTIONAL REGULATOR"/>
    <property type="match status" value="1"/>
</dbReference>
<dbReference type="Gene3D" id="3.40.50.10490">
    <property type="entry name" value="Glucose-6-phosphate isomerase like protein, domain 1"/>
    <property type="match status" value="1"/>
</dbReference>
<dbReference type="EMBL" id="CP037939">
    <property type="protein sequence ID" value="QBR47495.1"/>
    <property type="molecule type" value="Genomic_DNA"/>
</dbReference>
<dbReference type="InterPro" id="IPR009057">
    <property type="entry name" value="Homeodomain-like_sf"/>
</dbReference>
<dbReference type="InterPro" id="IPR036388">
    <property type="entry name" value="WH-like_DNA-bd_sf"/>
</dbReference>
<name>A0ABX5SMV9_9LACO</name>
<reference evidence="2 3" key="1">
    <citation type="submission" date="2019-03" db="EMBL/GenBank/DDBJ databases">
        <title>Complete Genome Sequence of Leuconostoc kimchii strain NKJ218 Isolated from Homemade Kimchi.</title>
        <authorList>
            <person name="Jung J.Y."/>
            <person name="Jin H.M."/>
            <person name="Jung J.-W."/>
            <person name="Lee S.-Y."/>
            <person name="Ryu B.-G."/>
            <person name="Han S.-S."/>
            <person name="Kang H.K."/>
            <person name="Choi H.W."/>
            <person name="Chung E.J."/>
            <person name="Choi K.-M."/>
        </authorList>
    </citation>
    <scope>NUCLEOTIDE SEQUENCE [LARGE SCALE GENOMIC DNA]</scope>
    <source>
        <strain evidence="2 3">NKJ218</strain>
    </source>
</reference>
<protein>
    <submittedName>
        <fullName evidence="2">SIS domain-containing protein</fullName>
    </submittedName>
</protein>
<dbReference type="PANTHER" id="PTHR30514">
    <property type="entry name" value="GLUCOKINASE"/>
    <property type="match status" value="1"/>
</dbReference>
<sequence>MDILNRFEKKKALMSNQELDIFQQIWEMLPTIQNKTLNDMTEILHISRQSFLRIAKKMGYKDSNEFLLDLNRQIVFSDITSTAKVLPSILEKNIHHIINHFDVAQIKTFIAYVEKSQRIFLISTGKAQKNQSEILSEILAKHGYFVVQVYDLFEISEIKSNLGDGDIVLVLTRTGTSTELLNAVQSINQTRASIVTITSLRSNPVSNLSNFTVFVNTQKIDGNFYELNALFFGLFGLIDFYLNEESTTKQLADEHQLVKNILSNYMIKMNSNLTSGNKELLMNLIQNPDLIFTSISTMSRQLSISTTSLFRLSKALGFNGFKQFRSSVRLEIKDFVPQKKQYESYQTLIQYFKHSVTDIMATDFSVAHQLLGRYRQICVVYHDKYTEILGDELIRMFFHTDKLIQKINCQTSSDYISNSKETLFIFLIKNEKDESDFFRAVSQVNDDENEVLVFSNKEINLVGYNLSGKIFFKDVPRAVRPFSDMWLMEFFFISYFY</sequence>
<dbReference type="Proteomes" id="UP000295756">
    <property type="component" value="Chromosome"/>
</dbReference>
<evidence type="ECO:0000313" key="2">
    <source>
        <dbReference type="EMBL" id="QBR47495.1"/>
    </source>
</evidence>
<feature type="domain" description="HTH rpiR-type" evidence="1">
    <location>
        <begin position="1"/>
        <end position="77"/>
    </location>
</feature>
<evidence type="ECO:0000313" key="3">
    <source>
        <dbReference type="Proteomes" id="UP000295756"/>
    </source>
</evidence>
<organism evidence="2 3">
    <name type="scientific">Leuconostoc kimchii</name>
    <dbReference type="NCBI Taxonomy" id="136609"/>
    <lineage>
        <taxon>Bacteria</taxon>
        <taxon>Bacillati</taxon>
        <taxon>Bacillota</taxon>
        <taxon>Bacilli</taxon>
        <taxon>Lactobacillales</taxon>
        <taxon>Lactobacillaceae</taxon>
        <taxon>Leuconostoc</taxon>
    </lineage>
</organism>
<keyword evidence="3" id="KW-1185">Reference proteome</keyword>
<proteinExistence type="predicted"/>
<dbReference type="SUPFAM" id="SSF46689">
    <property type="entry name" value="Homeodomain-like"/>
    <property type="match status" value="2"/>
</dbReference>
<evidence type="ECO:0000259" key="1">
    <source>
        <dbReference type="PROSITE" id="PS51071"/>
    </source>
</evidence>
<dbReference type="Gene3D" id="1.10.10.10">
    <property type="entry name" value="Winged helix-like DNA-binding domain superfamily/Winged helix DNA-binding domain"/>
    <property type="match status" value="2"/>
</dbReference>
<feature type="domain" description="HTH rpiR-type" evidence="1">
    <location>
        <begin position="259"/>
        <end position="335"/>
    </location>
</feature>